<dbReference type="GO" id="GO:0020037">
    <property type="term" value="F:heme binding"/>
    <property type="evidence" value="ECO:0007669"/>
    <property type="project" value="InterPro"/>
</dbReference>
<keyword evidence="2 7" id="KW-0349">Heme</keyword>
<dbReference type="PROSITE" id="PS00086">
    <property type="entry name" value="CYTOCHROME_P450"/>
    <property type="match status" value="1"/>
</dbReference>
<name>A0A917PH02_9DEIO</name>
<evidence type="ECO:0000256" key="6">
    <source>
        <dbReference type="ARBA" id="ARBA00023033"/>
    </source>
</evidence>
<keyword evidence="9" id="KW-1185">Reference proteome</keyword>
<organism evidence="8 9">
    <name type="scientific">Deinococcus aquiradiocola</name>
    <dbReference type="NCBI Taxonomy" id="393059"/>
    <lineage>
        <taxon>Bacteria</taxon>
        <taxon>Thermotogati</taxon>
        <taxon>Deinococcota</taxon>
        <taxon>Deinococci</taxon>
        <taxon>Deinococcales</taxon>
        <taxon>Deinococcaceae</taxon>
        <taxon>Deinococcus</taxon>
    </lineage>
</organism>
<keyword evidence="3 7" id="KW-0479">Metal-binding</keyword>
<dbReference type="InterPro" id="IPR002397">
    <property type="entry name" value="Cyt_P450_B"/>
</dbReference>
<dbReference type="PRINTS" id="PR00385">
    <property type="entry name" value="P450"/>
</dbReference>
<dbReference type="GO" id="GO:0005506">
    <property type="term" value="F:iron ion binding"/>
    <property type="evidence" value="ECO:0007669"/>
    <property type="project" value="InterPro"/>
</dbReference>
<keyword evidence="5 7" id="KW-0408">Iron</keyword>
<evidence type="ECO:0000256" key="5">
    <source>
        <dbReference type="ARBA" id="ARBA00023004"/>
    </source>
</evidence>
<comment type="similarity">
    <text evidence="1 7">Belongs to the cytochrome P450 family.</text>
</comment>
<evidence type="ECO:0000256" key="2">
    <source>
        <dbReference type="ARBA" id="ARBA00022617"/>
    </source>
</evidence>
<sequence>MTSHDHTPNVFDPATAANPYPMFARMRASGPVVQIDAPTAYNPTGSATWLITGFAETVRFLKDPRFTVDASAIHPDAGVFGHSAEGGAQEQSFLGAKTMVSVDGAEHTRLRGLVGKVFTPRYVETLRPRIQALTDALIDRVQDSGRMEVVADFGYPLPIQVICEMLGVPPTDMKQMQVWSEGLSDHANPQPEVLRDFSAYVMQLIAHKRARPGDDLISGMIRLEEKGDTLTEGELMATVGLLIFGGHETTSNLLSIGILTLLDHPEQLAGLKADPGRIPAAVEEILRYNGPVFSPAPRYAREDVELGGQQIRRGDVILAALGSANHDERAFTDPEELNLARELNRHVAFGQGVHFCLGAPLARLEGEIAFETLLRRLPGLRLDVPRDQVVWRDSTQLRGLKTLPVAF</sequence>
<dbReference type="GO" id="GO:0004497">
    <property type="term" value="F:monooxygenase activity"/>
    <property type="evidence" value="ECO:0007669"/>
    <property type="project" value="UniProtKB-KW"/>
</dbReference>
<evidence type="ECO:0000313" key="8">
    <source>
        <dbReference type="EMBL" id="GGJ77661.1"/>
    </source>
</evidence>
<accession>A0A917PH02</accession>
<dbReference type="AlphaFoldDB" id="A0A917PH02"/>
<dbReference type="RefSeq" id="WP_188963348.1">
    <property type="nucleotide sequence ID" value="NZ_BMOE01000007.1"/>
</dbReference>
<dbReference type="Gene3D" id="1.10.630.10">
    <property type="entry name" value="Cytochrome P450"/>
    <property type="match status" value="1"/>
</dbReference>
<comment type="caution">
    <text evidence="8">The sequence shown here is derived from an EMBL/GenBank/DDBJ whole genome shotgun (WGS) entry which is preliminary data.</text>
</comment>
<dbReference type="InterPro" id="IPR036396">
    <property type="entry name" value="Cyt_P450_sf"/>
</dbReference>
<evidence type="ECO:0000256" key="7">
    <source>
        <dbReference type="RuleBase" id="RU000461"/>
    </source>
</evidence>
<evidence type="ECO:0000313" key="9">
    <source>
        <dbReference type="Proteomes" id="UP000635726"/>
    </source>
</evidence>
<evidence type="ECO:0000256" key="3">
    <source>
        <dbReference type="ARBA" id="ARBA00022723"/>
    </source>
</evidence>
<dbReference type="InterPro" id="IPR017972">
    <property type="entry name" value="Cyt_P450_CS"/>
</dbReference>
<protein>
    <submittedName>
        <fullName evidence="8">Cytochrome P450 hydroxylase</fullName>
    </submittedName>
</protein>
<dbReference type="FunFam" id="1.10.630.10:FF:000018">
    <property type="entry name" value="Cytochrome P450 monooxygenase"/>
    <property type="match status" value="1"/>
</dbReference>
<keyword evidence="4 7" id="KW-0560">Oxidoreductase</keyword>
<reference evidence="8" key="2">
    <citation type="submission" date="2020-09" db="EMBL/GenBank/DDBJ databases">
        <authorList>
            <person name="Sun Q."/>
            <person name="Ohkuma M."/>
        </authorList>
    </citation>
    <scope>NUCLEOTIDE SEQUENCE</scope>
    <source>
        <strain evidence="8">JCM 14371</strain>
    </source>
</reference>
<dbReference type="Proteomes" id="UP000635726">
    <property type="component" value="Unassembled WGS sequence"/>
</dbReference>
<dbReference type="Pfam" id="PF00067">
    <property type="entry name" value="p450"/>
    <property type="match status" value="2"/>
</dbReference>
<dbReference type="EMBL" id="BMOE01000007">
    <property type="protein sequence ID" value="GGJ77661.1"/>
    <property type="molecule type" value="Genomic_DNA"/>
</dbReference>
<gene>
    <name evidence="8" type="ORF">GCM10008939_22130</name>
</gene>
<dbReference type="CDD" id="cd11029">
    <property type="entry name" value="CYP107-like"/>
    <property type="match status" value="1"/>
</dbReference>
<dbReference type="GO" id="GO:0016705">
    <property type="term" value="F:oxidoreductase activity, acting on paired donors, with incorporation or reduction of molecular oxygen"/>
    <property type="evidence" value="ECO:0007669"/>
    <property type="project" value="InterPro"/>
</dbReference>
<evidence type="ECO:0000256" key="1">
    <source>
        <dbReference type="ARBA" id="ARBA00010617"/>
    </source>
</evidence>
<dbReference type="PRINTS" id="PR00359">
    <property type="entry name" value="BP450"/>
</dbReference>
<reference evidence="8" key="1">
    <citation type="journal article" date="2014" name="Int. J. Syst. Evol. Microbiol.">
        <title>Complete genome sequence of Corynebacterium casei LMG S-19264T (=DSM 44701T), isolated from a smear-ripened cheese.</title>
        <authorList>
            <consortium name="US DOE Joint Genome Institute (JGI-PGF)"/>
            <person name="Walter F."/>
            <person name="Albersmeier A."/>
            <person name="Kalinowski J."/>
            <person name="Ruckert C."/>
        </authorList>
    </citation>
    <scope>NUCLEOTIDE SEQUENCE</scope>
    <source>
        <strain evidence="8">JCM 14371</strain>
    </source>
</reference>
<keyword evidence="6 7" id="KW-0503">Monooxygenase</keyword>
<dbReference type="InterPro" id="IPR001128">
    <property type="entry name" value="Cyt_P450"/>
</dbReference>
<evidence type="ECO:0000256" key="4">
    <source>
        <dbReference type="ARBA" id="ARBA00023002"/>
    </source>
</evidence>
<dbReference type="PANTHER" id="PTHR46696:SF1">
    <property type="entry name" value="CYTOCHROME P450 YJIB-RELATED"/>
    <property type="match status" value="1"/>
</dbReference>
<dbReference type="SUPFAM" id="SSF48264">
    <property type="entry name" value="Cytochrome P450"/>
    <property type="match status" value="1"/>
</dbReference>
<proteinExistence type="inferred from homology"/>
<dbReference type="PANTHER" id="PTHR46696">
    <property type="entry name" value="P450, PUTATIVE (EUROFUNG)-RELATED"/>
    <property type="match status" value="1"/>
</dbReference>